<dbReference type="InterPro" id="IPR003599">
    <property type="entry name" value="Ig_sub"/>
</dbReference>
<proteinExistence type="predicted"/>
<protein>
    <submittedName>
        <fullName evidence="9">Transmembrane and immunoglobulin domain-containing protein 1-like</fullName>
    </submittedName>
</protein>
<dbReference type="GO" id="GO:0005911">
    <property type="term" value="C:cell-cell junction"/>
    <property type="evidence" value="ECO:0007669"/>
    <property type="project" value="TreeGrafter"/>
</dbReference>
<dbReference type="PANTHER" id="PTHR11640:SF31">
    <property type="entry name" value="IRREGULAR CHIASM C-ROUGHEST PROTEIN-RELATED"/>
    <property type="match status" value="1"/>
</dbReference>
<organism evidence="9 10">
    <name type="scientific">Astyanax mexicanus</name>
    <name type="common">Blind cave fish</name>
    <name type="synonym">Astyanax fasciatus mexicanus</name>
    <dbReference type="NCBI Taxonomy" id="7994"/>
    <lineage>
        <taxon>Eukaryota</taxon>
        <taxon>Metazoa</taxon>
        <taxon>Chordata</taxon>
        <taxon>Craniata</taxon>
        <taxon>Vertebrata</taxon>
        <taxon>Euteleostomi</taxon>
        <taxon>Actinopterygii</taxon>
        <taxon>Neopterygii</taxon>
        <taxon>Teleostei</taxon>
        <taxon>Ostariophysi</taxon>
        <taxon>Characiformes</taxon>
        <taxon>Characoidei</taxon>
        <taxon>Acestrorhamphidae</taxon>
        <taxon>Acestrorhamphinae</taxon>
        <taxon>Astyanax</taxon>
    </lineage>
</organism>
<feature type="domain" description="Ig-like" evidence="8">
    <location>
        <begin position="119"/>
        <end position="208"/>
    </location>
</feature>
<dbReference type="InterPro" id="IPR051275">
    <property type="entry name" value="Cell_adhesion_signaling"/>
</dbReference>
<dbReference type="SMART" id="SM00408">
    <property type="entry name" value="IGc2"/>
    <property type="match status" value="2"/>
</dbReference>
<feature type="signal peptide" evidence="7">
    <location>
        <begin position="1"/>
        <end position="22"/>
    </location>
</feature>
<evidence type="ECO:0000256" key="1">
    <source>
        <dbReference type="ARBA" id="ARBA00004479"/>
    </source>
</evidence>
<feature type="transmembrane region" description="Helical" evidence="6">
    <location>
        <begin position="219"/>
        <end position="241"/>
    </location>
</feature>
<dbReference type="GO" id="GO:0098609">
    <property type="term" value="P:cell-cell adhesion"/>
    <property type="evidence" value="ECO:0007669"/>
    <property type="project" value="TreeGrafter"/>
</dbReference>
<evidence type="ECO:0000256" key="4">
    <source>
        <dbReference type="ARBA" id="ARBA00023180"/>
    </source>
</evidence>
<evidence type="ECO:0000256" key="6">
    <source>
        <dbReference type="SAM" id="Phobius"/>
    </source>
</evidence>
<feature type="chain" id="PRO_5034510285" evidence="7">
    <location>
        <begin position="23"/>
        <end position="253"/>
    </location>
</feature>
<evidence type="ECO:0000256" key="2">
    <source>
        <dbReference type="ARBA" id="ARBA00023136"/>
    </source>
</evidence>
<evidence type="ECO:0000259" key="8">
    <source>
        <dbReference type="PROSITE" id="PS50835"/>
    </source>
</evidence>
<dbReference type="PROSITE" id="PS50835">
    <property type="entry name" value="IG_LIKE"/>
    <property type="match status" value="2"/>
</dbReference>
<dbReference type="InterPro" id="IPR013783">
    <property type="entry name" value="Ig-like_fold"/>
</dbReference>
<reference evidence="9" key="1">
    <citation type="submission" date="2025-08" db="UniProtKB">
        <authorList>
            <consortium name="Ensembl"/>
        </authorList>
    </citation>
    <scope>IDENTIFICATION</scope>
</reference>
<dbReference type="SUPFAM" id="SSF48726">
    <property type="entry name" value="Immunoglobulin"/>
    <property type="match status" value="2"/>
</dbReference>
<dbReference type="PANTHER" id="PTHR11640">
    <property type="entry name" value="NEPHRIN"/>
    <property type="match status" value="1"/>
</dbReference>
<keyword evidence="7" id="KW-0732">Signal</keyword>
<evidence type="ECO:0000256" key="7">
    <source>
        <dbReference type="SAM" id="SignalP"/>
    </source>
</evidence>
<keyword evidence="3" id="KW-1015">Disulfide bond</keyword>
<evidence type="ECO:0000256" key="5">
    <source>
        <dbReference type="ARBA" id="ARBA00023319"/>
    </source>
</evidence>
<dbReference type="Pfam" id="PF13927">
    <property type="entry name" value="Ig_3"/>
    <property type="match status" value="1"/>
</dbReference>
<dbReference type="Gene3D" id="2.60.40.10">
    <property type="entry name" value="Immunoglobulins"/>
    <property type="match status" value="2"/>
</dbReference>
<feature type="domain" description="Ig-like" evidence="8">
    <location>
        <begin position="31"/>
        <end position="116"/>
    </location>
</feature>
<keyword evidence="5" id="KW-0393">Immunoglobulin domain</keyword>
<keyword evidence="2 6" id="KW-0472">Membrane</keyword>
<comment type="subcellular location">
    <subcellularLocation>
        <location evidence="1">Membrane</location>
        <topology evidence="1">Single-pass type I membrane protein</topology>
    </subcellularLocation>
</comment>
<dbReference type="GO" id="GO:0005886">
    <property type="term" value="C:plasma membrane"/>
    <property type="evidence" value="ECO:0007669"/>
    <property type="project" value="TreeGrafter"/>
</dbReference>
<dbReference type="CDD" id="cd00096">
    <property type="entry name" value="Ig"/>
    <property type="match status" value="1"/>
</dbReference>
<dbReference type="AlphaFoldDB" id="A0A8B9KM81"/>
<dbReference type="OMA" id="TCQLARN"/>
<dbReference type="KEGG" id="amex:103038736"/>
<evidence type="ECO:0000313" key="10">
    <source>
        <dbReference type="Proteomes" id="UP000694621"/>
    </source>
</evidence>
<accession>A0A8B9KM81</accession>
<dbReference type="SMART" id="SM00409">
    <property type="entry name" value="IG"/>
    <property type="match status" value="2"/>
</dbReference>
<dbReference type="Proteomes" id="UP000694621">
    <property type="component" value="Unplaced"/>
</dbReference>
<sequence length="253" mass="28038">MKLSVCIHLLLHLLLCTCCIHCTDVLIQSNPAADGSIIKTEVDQTVSLSCMVEGLADGGELEWYRNKRLVSLTDENRMEESHLCVEPVTTEDNGAIFTCQLKANASLTASIHLEVSYPPDLNGSEEMHVEEESDAVLSCNVQAFPPVAVIWKKDDAVLDLSTSTYHTSNDGVTAKLSIYNIKRSSHQGQYSCEATSPTYGLKSKTFILIVGDKVMKFPLWPTIAGIVVVLLTMLLAVISRWQRVMKCFKRIHH</sequence>
<dbReference type="InterPro" id="IPR003598">
    <property type="entry name" value="Ig_sub2"/>
</dbReference>
<keyword evidence="6" id="KW-1133">Transmembrane helix</keyword>
<keyword evidence="4" id="KW-0325">Glycoprotein</keyword>
<dbReference type="InterPro" id="IPR036179">
    <property type="entry name" value="Ig-like_dom_sf"/>
</dbReference>
<evidence type="ECO:0000256" key="3">
    <source>
        <dbReference type="ARBA" id="ARBA00023157"/>
    </source>
</evidence>
<dbReference type="Ensembl" id="ENSAMXT00005043156.1">
    <property type="protein sequence ID" value="ENSAMXP00005039629.1"/>
    <property type="gene ID" value="ENSAMXG00005018679.1"/>
</dbReference>
<dbReference type="InterPro" id="IPR007110">
    <property type="entry name" value="Ig-like_dom"/>
</dbReference>
<evidence type="ECO:0000313" key="9">
    <source>
        <dbReference type="Ensembl" id="ENSAMXP00005039629.1"/>
    </source>
</evidence>
<name>A0A8B9KM81_ASTMX</name>
<dbReference type="GeneID" id="103038736"/>
<keyword evidence="6" id="KW-0812">Transmembrane</keyword>
<dbReference type="GO" id="GO:0050839">
    <property type="term" value="F:cell adhesion molecule binding"/>
    <property type="evidence" value="ECO:0007669"/>
    <property type="project" value="TreeGrafter"/>
</dbReference>